<evidence type="ECO:0000256" key="3">
    <source>
        <dbReference type="ARBA" id="ARBA00022989"/>
    </source>
</evidence>
<evidence type="ECO:0000256" key="5">
    <source>
        <dbReference type="SAM" id="Phobius"/>
    </source>
</evidence>
<dbReference type="EMBL" id="PUHW01000123">
    <property type="protein sequence ID" value="KAG0688783.1"/>
    <property type="molecule type" value="Genomic_DNA"/>
</dbReference>
<evidence type="ECO:0000256" key="4">
    <source>
        <dbReference type="ARBA" id="ARBA00023136"/>
    </source>
</evidence>
<evidence type="ECO:0000256" key="1">
    <source>
        <dbReference type="ARBA" id="ARBA00004141"/>
    </source>
</evidence>
<name>A0A9P6WML0_9ASCO</name>
<keyword evidence="2 5" id="KW-0812">Transmembrane</keyword>
<dbReference type="PANTHER" id="PTHR19317">
    <property type="entry name" value="PRENYLATED RAB ACCEPTOR 1-RELATED"/>
    <property type="match status" value="1"/>
</dbReference>
<dbReference type="GO" id="GO:0005794">
    <property type="term" value="C:Golgi apparatus"/>
    <property type="evidence" value="ECO:0007669"/>
    <property type="project" value="TreeGrafter"/>
</dbReference>
<reference evidence="6" key="1">
    <citation type="submission" date="2020-11" db="EMBL/GenBank/DDBJ databases">
        <title>Kefir isolates.</title>
        <authorList>
            <person name="Marcisauskas S."/>
            <person name="Kim Y."/>
            <person name="Blasche S."/>
        </authorList>
    </citation>
    <scope>NUCLEOTIDE SEQUENCE</scope>
    <source>
        <strain evidence="6">Olga-1</strain>
    </source>
</reference>
<gene>
    <name evidence="6" type="ORF">C6P40_000544</name>
</gene>
<dbReference type="Pfam" id="PF03208">
    <property type="entry name" value="PRA1"/>
    <property type="match status" value="1"/>
</dbReference>
<protein>
    <recommendedName>
        <fullName evidence="8">PRA1 family protein</fullName>
    </recommendedName>
</protein>
<proteinExistence type="predicted"/>
<dbReference type="GO" id="GO:0016020">
    <property type="term" value="C:membrane"/>
    <property type="evidence" value="ECO:0007669"/>
    <property type="project" value="UniProtKB-SubCell"/>
</dbReference>
<keyword evidence="4 5" id="KW-0472">Membrane</keyword>
<dbReference type="Proteomes" id="UP000697127">
    <property type="component" value="Unassembled WGS sequence"/>
</dbReference>
<evidence type="ECO:0008006" key="8">
    <source>
        <dbReference type="Google" id="ProtNLM"/>
    </source>
</evidence>
<dbReference type="AlphaFoldDB" id="A0A9P6WML0"/>
<dbReference type="PANTHER" id="PTHR19317:SF0">
    <property type="entry name" value="PRENYLATED RAB ACCEPTOR PROTEIN 1"/>
    <property type="match status" value="1"/>
</dbReference>
<evidence type="ECO:0000256" key="2">
    <source>
        <dbReference type="ARBA" id="ARBA00022692"/>
    </source>
</evidence>
<accession>A0A9P6WML0</accession>
<comment type="subcellular location">
    <subcellularLocation>
        <location evidence="1">Membrane</location>
        <topology evidence="1">Multi-pass membrane protein</topology>
    </subcellularLocation>
</comment>
<feature type="transmembrane region" description="Helical" evidence="5">
    <location>
        <begin position="493"/>
        <end position="526"/>
    </location>
</feature>
<sequence length="544" mass="62832">MQLNRIGKFITFKRCLYTKTTINPKNINILQPDEFHKSLIIMTTPPQLNNTINKLYDNNIFNKFKLNQLLVVCVDSLLNSRNGYSEIWLKNNFNLKNFETIEQRNERIKKKYDPLSVDPIRFDKKWNDTKEQTLFEINFKNFNFNSKIRLANTLFENSENSTCFYVGNKPFDWFNLATIKIDIDLDEYKNIDNIEYFNRLTEIPLVENENGNDNDGNNLYTITDFEGNLIKSINNQSASQYLIDNSIVMESKKDLYFKLYNNENPTKPFQDEYYKLIVGGLGWGEKQAFLAIDPVVGKTGYRDVKLFYYDKSTPIHEIQIPDSSTSNNKIIFECSELENGYETYNNKHNNTKNQEIVNEVVKPGVFAMGCEQGFELDGINSISEQFSVEGLKDSYQNIKGKFSTLRPPQEFFDVRHFSKPSNFSELQQRVSYNLNYYQSNYVCIVLLLSIYALITNALLMFVIALVIGGMFAINRLGGEDLVLPFATITTSQLYTTLLCISLPLGFLASPISTMMWLVGSSCVCVFSHASFMEKPIETVFEEQV</sequence>
<evidence type="ECO:0000313" key="7">
    <source>
        <dbReference type="Proteomes" id="UP000697127"/>
    </source>
</evidence>
<keyword evidence="7" id="KW-1185">Reference proteome</keyword>
<dbReference type="InterPro" id="IPR004895">
    <property type="entry name" value="Prenylated_rab_accept_PRA1"/>
</dbReference>
<feature type="transmembrane region" description="Helical" evidence="5">
    <location>
        <begin position="441"/>
        <end position="473"/>
    </location>
</feature>
<organism evidence="6 7">
    <name type="scientific">Pichia californica</name>
    <dbReference type="NCBI Taxonomy" id="460514"/>
    <lineage>
        <taxon>Eukaryota</taxon>
        <taxon>Fungi</taxon>
        <taxon>Dikarya</taxon>
        <taxon>Ascomycota</taxon>
        <taxon>Saccharomycotina</taxon>
        <taxon>Pichiomycetes</taxon>
        <taxon>Pichiales</taxon>
        <taxon>Pichiaceae</taxon>
        <taxon>Pichia</taxon>
    </lineage>
</organism>
<comment type="caution">
    <text evidence="6">The sequence shown here is derived from an EMBL/GenBank/DDBJ whole genome shotgun (WGS) entry which is preliminary data.</text>
</comment>
<keyword evidence="3 5" id="KW-1133">Transmembrane helix</keyword>
<evidence type="ECO:0000313" key="6">
    <source>
        <dbReference type="EMBL" id="KAG0688783.1"/>
    </source>
</evidence>